<dbReference type="Gene3D" id="3.30.450.40">
    <property type="match status" value="1"/>
</dbReference>
<dbReference type="OrthoDB" id="194044at2"/>
<dbReference type="Proteomes" id="UP000202259">
    <property type="component" value="Chromosome"/>
</dbReference>
<dbReference type="EMBL" id="CP020465">
    <property type="protein sequence ID" value="ASP49704.1"/>
    <property type="molecule type" value="Genomic_DNA"/>
</dbReference>
<dbReference type="RefSeq" id="WP_081154020.1">
    <property type="nucleotide sequence ID" value="NZ_CP020465.1"/>
</dbReference>
<accession>A0A222GEB0</accession>
<evidence type="ECO:0000313" key="2">
    <source>
        <dbReference type="EMBL" id="ASP49704.1"/>
    </source>
</evidence>
<dbReference type="InterPro" id="IPR029016">
    <property type="entry name" value="GAF-like_dom_sf"/>
</dbReference>
<feature type="domain" description="GAF" evidence="1">
    <location>
        <begin position="35"/>
        <end position="155"/>
    </location>
</feature>
<evidence type="ECO:0000313" key="3">
    <source>
        <dbReference type="Proteomes" id="UP000202259"/>
    </source>
</evidence>
<gene>
    <name evidence="2" type="ORF">B5D82_19180</name>
</gene>
<dbReference type="Pfam" id="PF01590">
    <property type="entry name" value="GAF"/>
    <property type="match status" value="1"/>
</dbReference>
<sequence>MEILSSLSVYLSNPRTSLNKKLLKICTTIKAAIPECDRVSIWLFCSDYSEMLTLMCVDEKGQQSIGEHLIASDYKDYFIHIIENEFLVASDARENEISKCFNNGYFKAHDIRSLLDITFKKDFIPLGIICCERTGDTTEWQPEDIKILKSISVKASLFISDNVSDTYASKSKEGIIKLLNS</sequence>
<proteinExistence type="predicted"/>
<organism evidence="2 3">
    <name type="scientific">Cognaticolwellia beringensis</name>
    <dbReference type="NCBI Taxonomy" id="1967665"/>
    <lineage>
        <taxon>Bacteria</taxon>
        <taxon>Pseudomonadati</taxon>
        <taxon>Pseudomonadota</taxon>
        <taxon>Gammaproteobacteria</taxon>
        <taxon>Alteromonadales</taxon>
        <taxon>Colwelliaceae</taxon>
        <taxon>Cognaticolwellia</taxon>
    </lineage>
</organism>
<dbReference type="InterPro" id="IPR003018">
    <property type="entry name" value="GAF"/>
</dbReference>
<dbReference type="KEGG" id="cber:B5D82_19180"/>
<reference evidence="2 3" key="1">
    <citation type="submission" date="2017-08" db="EMBL/GenBank/DDBJ databases">
        <title>Complete genome of Colwellia sp. NB097-1, a psychrophile bacterium ioslated from Bering Sea.</title>
        <authorList>
            <person name="Chen X."/>
        </authorList>
    </citation>
    <scope>NUCLEOTIDE SEQUENCE [LARGE SCALE GENOMIC DNA]</scope>
    <source>
        <strain evidence="2 3">NB097-1</strain>
    </source>
</reference>
<dbReference type="AlphaFoldDB" id="A0A222GEB0"/>
<name>A0A222GEB0_9GAMM</name>
<protein>
    <recommendedName>
        <fullName evidence="1">GAF domain-containing protein</fullName>
    </recommendedName>
</protein>
<dbReference type="SUPFAM" id="SSF55781">
    <property type="entry name" value="GAF domain-like"/>
    <property type="match status" value="1"/>
</dbReference>
<evidence type="ECO:0000259" key="1">
    <source>
        <dbReference type="Pfam" id="PF01590"/>
    </source>
</evidence>
<keyword evidence="3" id="KW-1185">Reference proteome</keyword>